<proteinExistence type="predicted"/>
<gene>
    <name evidence="1" type="ORF">MM415B04056_0008</name>
</gene>
<name>A0A6M3LLM9_9ZZZZ</name>
<sequence length="61" mass="6969">MTPEQAKQNLWGLLIDGRISMNGRPLSGREIIQLQQSVVVLYAQGKDKEEDRKEDGNKEEK</sequence>
<dbReference type="AlphaFoldDB" id="A0A6M3LLM9"/>
<evidence type="ECO:0000313" key="1">
    <source>
        <dbReference type="EMBL" id="QJA93951.1"/>
    </source>
</evidence>
<accession>A0A6M3LLM9</accession>
<organism evidence="1">
    <name type="scientific">viral metagenome</name>
    <dbReference type="NCBI Taxonomy" id="1070528"/>
    <lineage>
        <taxon>unclassified sequences</taxon>
        <taxon>metagenomes</taxon>
        <taxon>organismal metagenomes</taxon>
    </lineage>
</organism>
<protein>
    <submittedName>
        <fullName evidence="1">Uncharacterized protein</fullName>
    </submittedName>
</protein>
<dbReference type="EMBL" id="MT143190">
    <property type="protein sequence ID" value="QJA93951.1"/>
    <property type="molecule type" value="Genomic_DNA"/>
</dbReference>
<reference evidence="1" key="1">
    <citation type="submission" date="2020-03" db="EMBL/GenBank/DDBJ databases">
        <title>The deep terrestrial virosphere.</title>
        <authorList>
            <person name="Holmfeldt K."/>
            <person name="Nilsson E."/>
            <person name="Simone D."/>
            <person name="Lopez-Fernandez M."/>
            <person name="Wu X."/>
            <person name="de Brujin I."/>
            <person name="Lundin D."/>
            <person name="Andersson A."/>
            <person name="Bertilsson S."/>
            <person name="Dopson M."/>
        </authorList>
    </citation>
    <scope>NUCLEOTIDE SEQUENCE</scope>
    <source>
        <strain evidence="1">MM415B04056</strain>
    </source>
</reference>